<proteinExistence type="predicted"/>
<reference evidence="1 3" key="1">
    <citation type="journal article" date="2011" name="Nature">
        <title>The Medicago genome provides insight into the evolution of rhizobial symbioses.</title>
        <authorList>
            <person name="Young N.D."/>
            <person name="Debelle F."/>
            <person name="Oldroyd G.E."/>
            <person name="Geurts R."/>
            <person name="Cannon S.B."/>
            <person name="Udvardi M.K."/>
            <person name="Benedito V.A."/>
            <person name="Mayer K.F."/>
            <person name="Gouzy J."/>
            <person name="Schoof H."/>
            <person name="Van de Peer Y."/>
            <person name="Proost S."/>
            <person name="Cook D.R."/>
            <person name="Meyers B.C."/>
            <person name="Spannagl M."/>
            <person name="Cheung F."/>
            <person name="De Mita S."/>
            <person name="Krishnakumar V."/>
            <person name="Gundlach H."/>
            <person name="Zhou S."/>
            <person name="Mudge J."/>
            <person name="Bharti A.K."/>
            <person name="Murray J.D."/>
            <person name="Naoumkina M.A."/>
            <person name="Rosen B."/>
            <person name="Silverstein K.A."/>
            <person name="Tang H."/>
            <person name="Rombauts S."/>
            <person name="Zhao P.X."/>
            <person name="Zhou P."/>
            <person name="Barbe V."/>
            <person name="Bardou P."/>
            <person name="Bechner M."/>
            <person name="Bellec A."/>
            <person name="Berger A."/>
            <person name="Berges H."/>
            <person name="Bidwell S."/>
            <person name="Bisseling T."/>
            <person name="Choisne N."/>
            <person name="Couloux A."/>
            <person name="Denny R."/>
            <person name="Deshpande S."/>
            <person name="Dai X."/>
            <person name="Doyle J.J."/>
            <person name="Dudez A.M."/>
            <person name="Farmer A.D."/>
            <person name="Fouteau S."/>
            <person name="Franken C."/>
            <person name="Gibelin C."/>
            <person name="Gish J."/>
            <person name="Goldstein S."/>
            <person name="Gonzalez A.J."/>
            <person name="Green P.J."/>
            <person name="Hallab A."/>
            <person name="Hartog M."/>
            <person name="Hua A."/>
            <person name="Humphray S.J."/>
            <person name="Jeong D.H."/>
            <person name="Jing Y."/>
            <person name="Jocker A."/>
            <person name="Kenton S.M."/>
            <person name="Kim D.J."/>
            <person name="Klee K."/>
            <person name="Lai H."/>
            <person name="Lang C."/>
            <person name="Lin S."/>
            <person name="Macmil S.L."/>
            <person name="Magdelenat G."/>
            <person name="Matthews L."/>
            <person name="McCorrison J."/>
            <person name="Monaghan E.L."/>
            <person name="Mun J.H."/>
            <person name="Najar F.Z."/>
            <person name="Nicholson C."/>
            <person name="Noirot C."/>
            <person name="O'Bleness M."/>
            <person name="Paule C.R."/>
            <person name="Poulain J."/>
            <person name="Prion F."/>
            <person name="Qin B."/>
            <person name="Qu C."/>
            <person name="Retzel E.F."/>
            <person name="Riddle C."/>
            <person name="Sallet E."/>
            <person name="Samain S."/>
            <person name="Samson N."/>
            <person name="Sanders I."/>
            <person name="Saurat O."/>
            <person name="Scarpelli C."/>
            <person name="Schiex T."/>
            <person name="Segurens B."/>
            <person name="Severin A.J."/>
            <person name="Sherrier D.J."/>
            <person name="Shi R."/>
            <person name="Sims S."/>
            <person name="Singer S.R."/>
            <person name="Sinharoy S."/>
            <person name="Sterck L."/>
            <person name="Viollet A."/>
            <person name="Wang B.B."/>
            <person name="Wang K."/>
            <person name="Wang M."/>
            <person name="Wang X."/>
            <person name="Warfsmann J."/>
            <person name="Weissenbach J."/>
            <person name="White D.D."/>
            <person name="White J.D."/>
            <person name="Wiley G.B."/>
            <person name="Wincker P."/>
            <person name="Xing Y."/>
            <person name="Yang L."/>
            <person name="Yao Z."/>
            <person name="Ying F."/>
            <person name="Zhai J."/>
            <person name="Zhou L."/>
            <person name="Zuber A."/>
            <person name="Denarie J."/>
            <person name="Dixon R.A."/>
            <person name="May G.D."/>
            <person name="Schwartz D.C."/>
            <person name="Rogers J."/>
            <person name="Quetier F."/>
            <person name="Town C.D."/>
            <person name="Roe B.A."/>
        </authorList>
    </citation>
    <scope>NUCLEOTIDE SEQUENCE [LARGE SCALE GENOMIC DNA]</scope>
    <source>
        <strain evidence="1">A17</strain>
        <strain evidence="2 3">cv. Jemalong A17</strain>
    </source>
</reference>
<gene>
    <name evidence="1" type="ordered locus">MTR_7g008890</name>
</gene>
<evidence type="ECO:0000313" key="1">
    <source>
        <dbReference type="EMBL" id="AES77293.1"/>
    </source>
</evidence>
<protein>
    <submittedName>
        <fullName evidence="1 2">Uncharacterized protein</fullName>
    </submittedName>
</protein>
<evidence type="ECO:0000313" key="3">
    <source>
        <dbReference type="Proteomes" id="UP000002051"/>
    </source>
</evidence>
<dbReference type="Proteomes" id="UP000002051">
    <property type="component" value="Unassembled WGS sequence"/>
</dbReference>
<sequence>MENYVFDSNTKLPAVYCNGRKPPHLFRIPTDVTLFGLKSQLNQINIELNYRDTLRVDGVEYRRPSINSAESVRFSRIKLMNDDDVRTMFSIFGQFNTRGPILLDASLVRSVEHIQQSLIRPTNYEEIIALMNAPNKDINLDDP</sequence>
<dbReference type="STRING" id="3880.G7KYQ8"/>
<dbReference type="EMBL" id="CM001223">
    <property type="protein sequence ID" value="AES77293.1"/>
    <property type="molecule type" value="Genomic_DNA"/>
</dbReference>
<accession>G7KYQ8</accession>
<keyword evidence="3" id="KW-1185">Reference proteome</keyword>
<reference evidence="2" key="3">
    <citation type="submission" date="2015-04" db="UniProtKB">
        <authorList>
            <consortium name="EnsemblPlants"/>
        </authorList>
    </citation>
    <scope>IDENTIFICATION</scope>
    <source>
        <strain evidence="2">cv. Jemalong A17</strain>
    </source>
</reference>
<dbReference type="eggNOG" id="ENOG502SGHM">
    <property type="taxonomic scope" value="Eukaryota"/>
</dbReference>
<name>G7KYQ8_MEDTR</name>
<organism evidence="1 3">
    <name type="scientific">Medicago truncatula</name>
    <name type="common">Barrel medic</name>
    <name type="synonym">Medicago tribuloides</name>
    <dbReference type="NCBI Taxonomy" id="3880"/>
    <lineage>
        <taxon>Eukaryota</taxon>
        <taxon>Viridiplantae</taxon>
        <taxon>Streptophyta</taxon>
        <taxon>Embryophyta</taxon>
        <taxon>Tracheophyta</taxon>
        <taxon>Spermatophyta</taxon>
        <taxon>Magnoliopsida</taxon>
        <taxon>eudicotyledons</taxon>
        <taxon>Gunneridae</taxon>
        <taxon>Pentapetalae</taxon>
        <taxon>rosids</taxon>
        <taxon>fabids</taxon>
        <taxon>Fabales</taxon>
        <taxon>Fabaceae</taxon>
        <taxon>Papilionoideae</taxon>
        <taxon>50 kb inversion clade</taxon>
        <taxon>NPAAA clade</taxon>
        <taxon>Hologalegina</taxon>
        <taxon>IRL clade</taxon>
        <taxon>Trifolieae</taxon>
        <taxon>Medicago</taxon>
    </lineage>
</organism>
<dbReference type="PaxDb" id="3880-AES77293"/>
<dbReference type="AlphaFoldDB" id="G7KYQ8"/>
<dbReference type="HOGENOM" id="CLU_125180_0_0_1"/>
<dbReference type="EnsemblPlants" id="AES77293">
    <property type="protein sequence ID" value="AES77293"/>
    <property type="gene ID" value="MTR_7g008890"/>
</dbReference>
<evidence type="ECO:0000313" key="2">
    <source>
        <dbReference type="EnsemblPlants" id="AES77293"/>
    </source>
</evidence>
<reference evidence="1 3" key="2">
    <citation type="journal article" date="2014" name="BMC Genomics">
        <title>An improved genome release (version Mt4.0) for the model legume Medicago truncatula.</title>
        <authorList>
            <person name="Tang H."/>
            <person name="Krishnakumar V."/>
            <person name="Bidwell S."/>
            <person name="Rosen B."/>
            <person name="Chan A."/>
            <person name="Zhou S."/>
            <person name="Gentzbittel L."/>
            <person name="Childs K.L."/>
            <person name="Yandell M."/>
            <person name="Gundlach H."/>
            <person name="Mayer K.F."/>
            <person name="Schwartz D.C."/>
            <person name="Town C.D."/>
        </authorList>
    </citation>
    <scope>GENOME REANNOTATION</scope>
    <source>
        <strain evidence="2 3">cv. Jemalong A17</strain>
    </source>
</reference>